<name>A0AAP1C5S1_9BURK</name>
<gene>
    <name evidence="2" type="ORF">WI41_08490</name>
</gene>
<accession>A0AAP1C5S1</accession>
<organism evidence="2 3">
    <name type="scientific">Burkholderia latens</name>
    <dbReference type="NCBI Taxonomy" id="488446"/>
    <lineage>
        <taxon>Bacteria</taxon>
        <taxon>Pseudomonadati</taxon>
        <taxon>Pseudomonadota</taxon>
        <taxon>Betaproteobacteria</taxon>
        <taxon>Burkholderiales</taxon>
        <taxon>Burkholderiaceae</taxon>
        <taxon>Burkholderia</taxon>
        <taxon>Burkholderia cepacia complex</taxon>
    </lineage>
</organism>
<reference evidence="2 3" key="1">
    <citation type="submission" date="2015-11" db="EMBL/GenBank/DDBJ databases">
        <title>Expanding the genomic diversity of Burkholderia species for the development of highly accurate diagnostics.</title>
        <authorList>
            <person name="Sahl J."/>
            <person name="Keim P."/>
            <person name="Wagner D."/>
        </authorList>
    </citation>
    <scope>NUCLEOTIDE SEQUENCE [LARGE SCALE GENOMIC DNA]</scope>
    <source>
        <strain evidence="2 3">RF32-BP12</strain>
    </source>
</reference>
<sequence>MYAVAQRARRLYDEAIFEAADGAAQSIGRQWMRSVGSGQALNGRLARTAKRGIPASEEAPTGTDREAWGLGKR</sequence>
<dbReference type="EMBL" id="LOTQ01000004">
    <property type="protein sequence ID" value="KVA11395.1"/>
    <property type="molecule type" value="Genomic_DNA"/>
</dbReference>
<protein>
    <submittedName>
        <fullName evidence="2">Uncharacterized protein</fullName>
    </submittedName>
</protein>
<comment type="caution">
    <text evidence="2">The sequence shown here is derived from an EMBL/GenBank/DDBJ whole genome shotgun (WGS) entry which is preliminary data.</text>
</comment>
<feature type="region of interest" description="Disordered" evidence="1">
    <location>
        <begin position="51"/>
        <end position="73"/>
    </location>
</feature>
<dbReference type="Proteomes" id="UP000056450">
    <property type="component" value="Unassembled WGS sequence"/>
</dbReference>
<dbReference type="AlphaFoldDB" id="A0AAP1C5S1"/>
<evidence type="ECO:0000313" key="3">
    <source>
        <dbReference type="Proteomes" id="UP000056450"/>
    </source>
</evidence>
<evidence type="ECO:0000313" key="2">
    <source>
        <dbReference type="EMBL" id="KVA11395.1"/>
    </source>
</evidence>
<proteinExistence type="predicted"/>
<evidence type="ECO:0000256" key="1">
    <source>
        <dbReference type="SAM" id="MobiDB-lite"/>
    </source>
</evidence>